<dbReference type="InterPro" id="IPR029061">
    <property type="entry name" value="THDP-binding"/>
</dbReference>
<comment type="similarity">
    <text evidence="1 3">Belongs to the TPP enzyme family.</text>
</comment>
<dbReference type="Gene3D" id="3.40.50.1220">
    <property type="entry name" value="TPP-binding domain"/>
    <property type="match status" value="1"/>
</dbReference>
<keyword evidence="2 3" id="KW-0786">Thiamine pyrophosphate</keyword>
<dbReference type="GO" id="GO:0009099">
    <property type="term" value="P:L-valine biosynthetic process"/>
    <property type="evidence" value="ECO:0007669"/>
    <property type="project" value="TreeGrafter"/>
</dbReference>
<organism evidence="7 8">
    <name type="scientific">Siculibacillus lacustris</name>
    <dbReference type="NCBI Taxonomy" id="1549641"/>
    <lineage>
        <taxon>Bacteria</taxon>
        <taxon>Pseudomonadati</taxon>
        <taxon>Pseudomonadota</taxon>
        <taxon>Alphaproteobacteria</taxon>
        <taxon>Hyphomicrobiales</taxon>
        <taxon>Ancalomicrobiaceae</taxon>
        <taxon>Siculibacillus</taxon>
    </lineage>
</organism>
<dbReference type="PROSITE" id="PS00187">
    <property type="entry name" value="TPP_ENZYMES"/>
    <property type="match status" value="1"/>
</dbReference>
<dbReference type="InterPro" id="IPR000399">
    <property type="entry name" value="TPP-bd_CS"/>
</dbReference>
<evidence type="ECO:0008006" key="9">
    <source>
        <dbReference type="Google" id="ProtNLM"/>
    </source>
</evidence>
<dbReference type="GO" id="GO:0030976">
    <property type="term" value="F:thiamine pyrophosphate binding"/>
    <property type="evidence" value="ECO:0007669"/>
    <property type="project" value="InterPro"/>
</dbReference>
<protein>
    <recommendedName>
        <fullName evidence="9">Thiamine pyrophosphate-binding protein</fullName>
    </recommendedName>
</protein>
<dbReference type="PANTHER" id="PTHR18968:SF167">
    <property type="entry name" value="ACETOLACTATE SYNTHASE LARGE SUBUNIT ILVB2-RELATED"/>
    <property type="match status" value="1"/>
</dbReference>
<dbReference type="GO" id="GO:0050660">
    <property type="term" value="F:flavin adenine dinucleotide binding"/>
    <property type="evidence" value="ECO:0007669"/>
    <property type="project" value="TreeGrafter"/>
</dbReference>
<dbReference type="InterPro" id="IPR029035">
    <property type="entry name" value="DHS-like_NAD/FAD-binding_dom"/>
</dbReference>
<dbReference type="Pfam" id="PF02775">
    <property type="entry name" value="TPP_enzyme_C"/>
    <property type="match status" value="1"/>
</dbReference>
<dbReference type="PANTHER" id="PTHR18968">
    <property type="entry name" value="THIAMINE PYROPHOSPHATE ENZYMES"/>
    <property type="match status" value="1"/>
</dbReference>
<dbReference type="CDD" id="cd00568">
    <property type="entry name" value="TPP_enzymes"/>
    <property type="match status" value="1"/>
</dbReference>
<dbReference type="SUPFAM" id="SSF52518">
    <property type="entry name" value="Thiamin diphosphate-binding fold (THDP-binding)"/>
    <property type="match status" value="2"/>
</dbReference>
<comment type="caution">
    <text evidence="7">The sequence shown here is derived from an EMBL/GenBank/DDBJ whole genome shotgun (WGS) entry which is preliminary data.</text>
</comment>
<dbReference type="Gene3D" id="3.40.50.970">
    <property type="match status" value="2"/>
</dbReference>
<dbReference type="GO" id="GO:0009097">
    <property type="term" value="P:isoleucine biosynthetic process"/>
    <property type="evidence" value="ECO:0007669"/>
    <property type="project" value="TreeGrafter"/>
</dbReference>
<dbReference type="AlphaFoldDB" id="A0A4Q9VM58"/>
<evidence type="ECO:0000256" key="1">
    <source>
        <dbReference type="ARBA" id="ARBA00007812"/>
    </source>
</evidence>
<proteinExistence type="inferred from homology"/>
<gene>
    <name evidence="7" type="ORF">EYW49_14775</name>
</gene>
<sequence length="557" mass="58786">MFISSEPRILTAGDAIVEALIANGIDAVYGLPGAQLYPLFDALARRADRIRTYSARHEQTCGYMAFGHARSTGRPGVFAVVPGPGVLNAGAALVTALATSTPVLCLTGQVPSAFLGRGRGHLHEIPDQLATLRGLTKWAARIERVEDAPAILDEAFVRMLSGRPGPVAVEIAWDTLGQSAPIRALGPATLPAPLAPSADAVEAAARLLVAAERPMIFLGTGARHAGDAVRELAELLDAPVTAFRGGRGIVPESHPLGISAVAAHALWPETDALIGIGTRLELPYMRWTGMMRLIDRPVAPPHLVRIDVDPEEMTRLVAHAPILADAETGTRALVAAVRRLAADRPARDGGARRAVIAAAKTQARARIEGVQPQLGFLDAIRRALPDDGFLVPELCQVGFTSYIGFDVRRPRTYVSEGYQGTLGAGFPTALGVKAAHPDAPVISVTGDGGFLFGVGDLATAVQEGLALVVVVFDNGAYGNVRRDQKTAFDGRVLGSTLTNPDFPALARAFGVDARTAITAADLERELVSALAARRPTVIHVPIEPDSEVSAWPFIHPR</sequence>
<dbReference type="Proteomes" id="UP000292781">
    <property type="component" value="Unassembled WGS sequence"/>
</dbReference>
<feature type="domain" description="Thiamine pyrophosphate enzyme N-terminal TPP-binding" evidence="6">
    <location>
        <begin position="11"/>
        <end position="130"/>
    </location>
</feature>
<dbReference type="EMBL" id="SJFN01000022">
    <property type="protein sequence ID" value="TBW36107.1"/>
    <property type="molecule type" value="Genomic_DNA"/>
</dbReference>
<evidence type="ECO:0000259" key="5">
    <source>
        <dbReference type="Pfam" id="PF02775"/>
    </source>
</evidence>
<dbReference type="GO" id="GO:0003984">
    <property type="term" value="F:acetolactate synthase activity"/>
    <property type="evidence" value="ECO:0007669"/>
    <property type="project" value="TreeGrafter"/>
</dbReference>
<dbReference type="GO" id="GO:0005948">
    <property type="term" value="C:acetolactate synthase complex"/>
    <property type="evidence" value="ECO:0007669"/>
    <property type="project" value="TreeGrafter"/>
</dbReference>
<accession>A0A4Q9VM58</accession>
<evidence type="ECO:0000256" key="3">
    <source>
        <dbReference type="RuleBase" id="RU362132"/>
    </source>
</evidence>
<feature type="domain" description="Thiamine pyrophosphate enzyme central" evidence="4">
    <location>
        <begin position="201"/>
        <end position="333"/>
    </location>
</feature>
<dbReference type="InterPro" id="IPR012000">
    <property type="entry name" value="Thiamin_PyroP_enz_cen_dom"/>
</dbReference>
<dbReference type="CDD" id="cd07035">
    <property type="entry name" value="TPP_PYR_POX_like"/>
    <property type="match status" value="1"/>
</dbReference>
<keyword evidence="8" id="KW-1185">Reference proteome</keyword>
<dbReference type="Pfam" id="PF02776">
    <property type="entry name" value="TPP_enzyme_N"/>
    <property type="match status" value="1"/>
</dbReference>
<evidence type="ECO:0000313" key="7">
    <source>
        <dbReference type="EMBL" id="TBW36107.1"/>
    </source>
</evidence>
<dbReference type="InterPro" id="IPR045229">
    <property type="entry name" value="TPP_enz"/>
</dbReference>
<dbReference type="GO" id="GO:0000287">
    <property type="term" value="F:magnesium ion binding"/>
    <property type="evidence" value="ECO:0007669"/>
    <property type="project" value="InterPro"/>
</dbReference>
<dbReference type="SUPFAM" id="SSF52467">
    <property type="entry name" value="DHS-like NAD/FAD-binding domain"/>
    <property type="match status" value="1"/>
</dbReference>
<name>A0A4Q9VM58_9HYPH</name>
<dbReference type="OrthoDB" id="4494979at2"/>
<dbReference type="InterPro" id="IPR011766">
    <property type="entry name" value="TPP_enzyme_TPP-bd"/>
</dbReference>
<evidence type="ECO:0000259" key="6">
    <source>
        <dbReference type="Pfam" id="PF02776"/>
    </source>
</evidence>
<evidence type="ECO:0000313" key="8">
    <source>
        <dbReference type="Proteomes" id="UP000292781"/>
    </source>
</evidence>
<reference evidence="7 8" key="1">
    <citation type="submission" date="2019-02" db="EMBL/GenBank/DDBJ databases">
        <title>Siculibacillus lacustris gen. nov., sp. nov., a new rosette-forming bacterium isolated from a freshwater crater lake (Lake St. Ana, Romania).</title>
        <authorList>
            <person name="Felfoldi T."/>
            <person name="Marton Z."/>
            <person name="Szabo A."/>
            <person name="Mentes A."/>
            <person name="Boka K."/>
            <person name="Marialigeti K."/>
            <person name="Mathe I."/>
            <person name="Koncz M."/>
            <person name="Schumann P."/>
            <person name="Toth E."/>
        </authorList>
    </citation>
    <scope>NUCLEOTIDE SEQUENCE [LARGE SCALE GENOMIC DNA]</scope>
    <source>
        <strain evidence="7 8">SA-279</strain>
    </source>
</reference>
<evidence type="ECO:0000256" key="2">
    <source>
        <dbReference type="ARBA" id="ARBA00023052"/>
    </source>
</evidence>
<dbReference type="NCBIfam" id="NF006122">
    <property type="entry name" value="PRK08266.1"/>
    <property type="match status" value="1"/>
</dbReference>
<feature type="domain" description="Thiamine pyrophosphate enzyme TPP-binding" evidence="5">
    <location>
        <begin position="405"/>
        <end position="540"/>
    </location>
</feature>
<dbReference type="RefSeq" id="WP_131310359.1">
    <property type="nucleotide sequence ID" value="NZ_SJFN01000022.1"/>
</dbReference>
<evidence type="ECO:0000259" key="4">
    <source>
        <dbReference type="Pfam" id="PF00205"/>
    </source>
</evidence>
<dbReference type="InterPro" id="IPR012001">
    <property type="entry name" value="Thiamin_PyroP_enz_TPP-bd_dom"/>
</dbReference>
<dbReference type="Pfam" id="PF00205">
    <property type="entry name" value="TPP_enzyme_M"/>
    <property type="match status" value="1"/>
</dbReference>